<dbReference type="InterPro" id="IPR011050">
    <property type="entry name" value="Pectin_lyase_fold/virulence"/>
</dbReference>
<dbReference type="SMART" id="SM00710">
    <property type="entry name" value="PbH1"/>
    <property type="match status" value="5"/>
</dbReference>
<dbReference type="Proteomes" id="UP001165584">
    <property type="component" value="Unassembled WGS sequence"/>
</dbReference>
<name>A0ABT2GNE1_9MICO</name>
<dbReference type="InterPro" id="IPR012334">
    <property type="entry name" value="Pectin_lyas_fold"/>
</dbReference>
<feature type="signal peptide" evidence="1">
    <location>
        <begin position="1"/>
        <end position="40"/>
    </location>
</feature>
<evidence type="ECO:0000259" key="2">
    <source>
        <dbReference type="Pfam" id="PF19077"/>
    </source>
</evidence>
<keyword evidence="4" id="KW-1185">Reference proteome</keyword>
<protein>
    <submittedName>
        <fullName evidence="3">Ig-like domain-containing protein</fullName>
    </submittedName>
</protein>
<dbReference type="RefSeq" id="WP_259506156.1">
    <property type="nucleotide sequence ID" value="NZ_JANLCM010000001.1"/>
</dbReference>
<comment type="caution">
    <text evidence="3">The sequence shown here is derived from an EMBL/GenBank/DDBJ whole genome shotgun (WGS) entry which is preliminary data.</text>
</comment>
<dbReference type="EMBL" id="JANLCM010000001">
    <property type="protein sequence ID" value="MCS5717698.1"/>
    <property type="molecule type" value="Genomic_DNA"/>
</dbReference>
<keyword evidence="1" id="KW-0732">Signal</keyword>
<feature type="chain" id="PRO_5045681320" evidence="1">
    <location>
        <begin position="41"/>
        <end position="1075"/>
    </location>
</feature>
<dbReference type="Gene3D" id="2.60.40.10">
    <property type="entry name" value="Immunoglobulins"/>
    <property type="match status" value="1"/>
</dbReference>
<proteinExistence type="predicted"/>
<gene>
    <name evidence="3" type="ORF">N1027_06065</name>
</gene>
<dbReference type="PANTHER" id="PTHR36453:SF1">
    <property type="entry name" value="RIGHT HANDED BETA HELIX DOMAIN-CONTAINING PROTEIN"/>
    <property type="match status" value="1"/>
</dbReference>
<sequence length="1075" mass="113467">MTLMSDELTNRGVKRRAGIAVVSLAAIAAMALVSPPGAYAASGTAYYAAPDGSDSSDCSSDDPCSLARVQQVVQSDTSKSDSDVTVQLGGGVYRISEPLTFGPDDGGQNGHVVTWQAEDGATPEISGSSAVGGWSSYDQAKNIYVADIPAGVDSRQLYVNGVLAPRAAMRVTSSDVSISQAGIQVLNPSLGYLADLPQQNRIEFESMGDFTDRYTPVQSIQGNTITMSQEAWNNNTWGYDTVQYSFLAAPTWYLQNSLAFLNETGEWYIDPDAGKVYYKPGAGVDPNSLDVELPTTQTLVSVSGTYDNPVTGLAFQGITFSGTSWMGPSHDGYANTQNGAFLNENYASRPADAYTSCSRGCNGYEGTRSNWYQEPAAVQVSAANGVSFDRNLFTNLGSSALGVGNDTNATLSGVGLGASNVSIVGNIFTEVAGHGIAVGGVRPDAHHPSDPRMINQDILIQDNTVNRVAVDYKDNSGILSTYVTRARIVNNEVANVSYDGIDTGYGWGANDAGGTQQYVNMGYYDWNTKYDTPTTLKDNYIAGNLVHDTKARFADGGTIYNLSASPGTIVEKNYLYNFPGVGLYLDDGTRYTTYRNNVMQGGGPFVFTNAYDAGSNTKDNMVRDNWYSGNGAQNPNAAAKNNQFINNTKITGNAWPQAARDVMCAAGVDPQYRTPLNANLFGLTGCATGSDVSAPFSTAATSGIQTVFRQSDSVVGIAAAGKDIWGAGGQHDDEYGSIYRAGSVAPISSVSARVSSFNDSNVWAKTGVMVRNALSAPGSSAGYATTAVTGNNGIQFAWDSNGDGYLDSSAVANVNTFRPIWVKVVRAGSAFSGWYSYDGVNYDQIGSTVNLPNAAVVQDGGVFSTSHDTAQSAINVFTDVSVTPDLTQDMTRPTVALVTPAAGTIASRLTVQMNAADDVGLKRIVANVYRDGQLVKSTQTAVTVGATTGSHLADVALPDGNYTLKYNAEDLAGNISTTETVPFTIDSTKPTITVKEGSDFTIATGQTYDKISLKLFDAGKIDRVTVNGVVKDLTDNQWSDVNLLAPGTFGATVGENTVVAYDIAGNGETLTFTLN</sequence>
<dbReference type="PANTHER" id="PTHR36453">
    <property type="entry name" value="SECRETED PROTEIN-RELATED"/>
    <property type="match status" value="1"/>
</dbReference>
<dbReference type="InterPro" id="IPR006626">
    <property type="entry name" value="PbH1"/>
</dbReference>
<dbReference type="Gene3D" id="2.160.20.10">
    <property type="entry name" value="Single-stranded right-handed beta-helix, Pectin lyase-like"/>
    <property type="match status" value="2"/>
</dbReference>
<dbReference type="InterPro" id="IPR013783">
    <property type="entry name" value="Ig-like_fold"/>
</dbReference>
<reference evidence="3" key="1">
    <citation type="submission" date="2022-08" db="EMBL/GenBank/DDBJ databases">
        <authorList>
            <person name="Deng Y."/>
            <person name="Han X.-F."/>
            <person name="Zhang Y.-Q."/>
        </authorList>
    </citation>
    <scope>NUCLEOTIDE SEQUENCE</scope>
    <source>
        <strain evidence="3">CPCC 205763</strain>
    </source>
</reference>
<evidence type="ECO:0000313" key="4">
    <source>
        <dbReference type="Proteomes" id="UP001165584"/>
    </source>
</evidence>
<evidence type="ECO:0000256" key="1">
    <source>
        <dbReference type="SAM" id="SignalP"/>
    </source>
</evidence>
<dbReference type="Gene3D" id="2.60.120.200">
    <property type="match status" value="1"/>
</dbReference>
<evidence type="ECO:0000313" key="3">
    <source>
        <dbReference type="EMBL" id="MCS5717698.1"/>
    </source>
</evidence>
<accession>A0ABT2GNE1</accession>
<feature type="domain" description="Bacterial Ig-like" evidence="2">
    <location>
        <begin position="938"/>
        <end position="986"/>
    </location>
</feature>
<dbReference type="SUPFAM" id="SSF51126">
    <property type="entry name" value="Pectin lyase-like"/>
    <property type="match status" value="1"/>
</dbReference>
<dbReference type="Pfam" id="PF19077">
    <property type="entry name" value="Big_13"/>
    <property type="match status" value="1"/>
</dbReference>
<dbReference type="InterPro" id="IPR044016">
    <property type="entry name" value="Big_13"/>
</dbReference>
<organism evidence="3 4">
    <name type="scientific">Herbiconiux aconitum</name>
    <dbReference type="NCBI Taxonomy" id="2970913"/>
    <lineage>
        <taxon>Bacteria</taxon>
        <taxon>Bacillati</taxon>
        <taxon>Actinomycetota</taxon>
        <taxon>Actinomycetes</taxon>
        <taxon>Micrococcales</taxon>
        <taxon>Microbacteriaceae</taxon>
        <taxon>Herbiconiux</taxon>
    </lineage>
</organism>